<evidence type="ECO:0000256" key="5">
    <source>
        <dbReference type="ARBA" id="ARBA00037941"/>
    </source>
</evidence>
<dbReference type="InterPro" id="IPR006076">
    <property type="entry name" value="FAD-dep_OxRdtase"/>
</dbReference>
<comment type="similarity">
    <text evidence="5">Belongs to the L2HGDH family.</text>
</comment>
<dbReference type="PANTHER" id="PTHR43104">
    <property type="entry name" value="L-2-HYDROXYGLUTARATE DEHYDROGENASE, MITOCHONDRIAL"/>
    <property type="match status" value="1"/>
</dbReference>
<gene>
    <name evidence="7" type="ORF">JQ619_19275</name>
</gene>
<reference evidence="8" key="1">
    <citation type="journal article" date="2021" name="ISME J.">
        <title>Evolutionary origin and ecological implication of a unique nif island in free-living Bradyrhizobium lineages.</title>
        <authorList>
            <person name="Tao J."/>
        </authorList>
    </citation>
    <scope>NUCLEOTIDE SEQUENCE [LARGE SCALE GENOMIC DNA]</scope>
    <source>
        <strain evidence="8">SZCCT0094</strain>
    </source>
</reference>
<dbReference type="InterPro" id="IPR036188">
    <property type="entry name" value="FAD/NAD-bd_sf"/>
</dbReference>
<comment type="cofactor">
    <cofactor evidence="1">
        <name>FAD</name>
        <dbReference type="ChEBI" id="CHEBI:57692"/>
    </cofactor>
</comment>
<sequence>MNDAYEVDTVIVGAGIVGVALARELASAGRDVLVIEREKRHGQHQSSRNSGVIHAGFYYPSGSLKARLCRGANRDLYRYAESRGIPHKKVGKLVVAANADEVVGLQRLAARGAECGVDGLEILDADQARRLEPQLSCFAAILSPSTGVIDPLAYLLSLRGEAEAAGASFAMSCRVVRGELGTAGWRLWLAAEEGMVQLECRLLLNCAGVEAPMLAACLEGYPADRVPPHYLAKGHFFTCTAPVPFNRLVYPVPGSVGLGVHLTLDVDGSAKFGPDVELVERMSYDVPPARAEGFYDAIRKFWPGLPNASLQPSYAGIRAKIGSVGASQDWVVDMPSDHGVGGLVNLFGIESPGMTCAVALAQEVSRRLRVESLL</sequence>
<protein>
    <submittedName>
        <fullName evidence="7">NAD(P)/FAD-dependent oxidoreductase</fullName>
    </submittedName>
</protein>
<dbReference type="RefSeq" id="WP_172235278.1">
    <property type="nucleotide sequence ID" value="NZ_JABFDP010000001.1"/>
</dbReference>
<evidence type="ECO:0000256" key="4">
    <source>
        <dbReference type="ARBA" id="ARBA00023002"/>
    </source>
</evidence>
<comment type="caution">
    <text evidence="7">The sequence shown here is derived from an EMBL/GenBank/DDBJ whole genome shotgun (WGS) entry which is preliminary data.</text>
</comment>
<name>A0ABS5GA60_9BRAD</name>
<keyword evidence="4" id="KW-0560">Oxidoreductase</keyword>
<keyword evidence="2" id="KW-0285">Flavoprotein</keyword>
<evidence type="ECO:0000313" key="7">
    <source>
        <dbReference type="EMBL" id="MBR1137919.1"/>
    </source>
</evidence>
<dbReference type="Proteomes" id="UP001314635">
    <property type="component" value="Unassembled WGS sequence"/>
</dbReference>
<dbReference type="Gene3D" id="3.50.50.60">
    <property type="entry name" value="FAD/NAD(P)-binding domain"/>
    <property type="match status" value="1"/>
</dbReference>
<proteinExistence type="inferred from homology"/>
<organism evidence="7 8">
    <name type="scientific">Bradyrhizobium denitrificans</name>
    <dbReference type="NCBI Taxonomy" id="2734912"/>
    <lineage>
        <taxon>Bacteria</taxon>
        <taxon>Pseudomonadati</taxon>
        <taxon>Pseudomonadota</taxon>
        <taxon>Alphaproteobacteria</taxon>
        <taxon>Hyphomicrobiales</taxon>
        <taxon>Nitrobacteraceae</taxon>
        <taxon>Bradyrhizobium</taxon>
    </lineage>
</organism>
<evidence type="ECO:0000313" key="8">
    <source>
        <dbReference type="Proteomes" id="UP001314635"/>
    </source>
</evidence>
<dbReference type="EMBL" id="JAFCLK010000017">
    <property type="protein sequence ID" value="MBR1137919.1"/>
    <property type="molecule type" value="Genomic_DNA"/>
</dbReference>
<dbReference type="Pfam" id="PF01266">
    <property type="entry name" value="DAO"/>
    <property type="match status" value="1"/>
</dbReference>
<dbReference type="Gene3D" id="3.30.9.10">
    <property type="entry name" value="D-Amino Acid Oxidase, subunit A, domain 2"/>
    <property type="match status" value="1"/>
</dbReference>
<evidence type="ECO:0000256" key="1">
    <source>
        <dbReference type="ARBA" id="ARBA00001974"/>
    </source>
</evidence>
<keyword evidence="8" id="KW-1185">Reference proteome</keyword>
<evidence type="ECO:0000259" key="6">
    <source>
        <dbReference type="Pfam" id="PF01266"/>
    </source>
</evidence>
<accession>A0ABS5GA60</accession>
<keyword evidence="3" id="KW-0274">FAD</keyword>
<evidence type="ECO:0000256" key="2">
    <source>
        <dbReference type="ARBA" id="ARBA00022630"/>
    </source>
</evidence>
<dbReference type="PANTHER" id="PTHR43104:SF4">
    <property type="entry name" value="L-2-HYDROXYGLUTARATE DEHYDROGENASE, MITOCHONDRIAL"/>
    <property type="match status" value="1"/>
</dbReference>
<feature type="domain" description="FAD dependent oxidoreductase" evidence="6">
    <location>
        <begin position="8"/>
        <end position="366"/>
    </location>
</feature>
<evidence type="ECO:0000256" key="3">
    <source>
        <dbReference type="ARBA" id="ARBA00022827"/>
    </source>
</evidence>
<dbReference type="SUPFAM" id="SSF51905">
    <property type="entry name" value="FAD/NAD(P)-binding domain"/>
    <property type="match status" value="1"/>
</dbReference>